<protein>
    <submittedName>
        <fullName evidence="3">Uncharacterized protein</fullName>
    </submittedName>
</protein>
<feature type="coiled-coil region" evidence="1">
    <location>
        <begin position="237"/>
        <end position="398"/>
    </location>
</feature>
<evidence type="ECO:0000256" key="1">
    <source>
        <dbReference type="SAM" id="Coils"/>
    </source>
</evidence>
<reference evidence="3 4" key="1">
    <citation type="journal article" date="2018" name="PLoS ONE">
        <title>The draft genome of Kipferlia bialata reveals reductive genome evolution in fornicate parasites.</title>
        <authorList>
            <person name="Tanifuji G."/>
            <person name="Takabayashi S."/>
            <person name="Kume K."/>
            <person name="Takagi M."/>
            <person name="Nakayama T."/>
            <person name="Kamikawa R."/>
            <person name="Inagaki Y."/>
            <person name="Hashimoto T."/>
        </authorList>
    </citation>
    <scope>NUCLEOTIDE SEQUENCE [LARGE SCALE GENOMIC DNA]</scope>
    <source>
        <strain evidence="3">NY0173</strain>
    </source>
</reference>
<feature type="coiled-coil region" evidence="1">
    <location>
        <begin position="431"/>
        <end position="473"/>
    </location>
</feature>
<evidence type="ECO:0000313" key="4">
    <source>
        <dbReference type="Proteomes" id="UP000265618"/>
    </source>
</evidence>
<name>A0A9K3CR89_9EUKA</name>
<evidence type="ECO:0000256" key="2">
    <source>
        <dbReference type="SAM" id="MobiDB-lite"/>
    </source>
</evidence>
<feature type="region of interest" description="Disordered" evidence="2">
    <location>
        <begin position="144"/>
        <end position="194"/>
    </location>
</feature>
<dbReference type="Proteomes" id="UP000265618">
    <property type="component" value="Unassembled WGS sequence"/>
</dbReference>
<evidence type="ECO:0000313" key="3">
    <source>
        <dbReference type="EMBL" id="GIQ81768.1"/>
    </source>
</evidence>
<keyword evidence="4" id="KW-1185">Reference proteome</keyword>
<sequence>MAPSKRFRAEVATPTVLLASGPLAKRTLDTSRPVPTVPSEEAHSAFETPSIPGAVCPVATPSLSGGSGLGVSDLHVTPETETLTAKGDTPELGVGTAGVSPETQGTVAMCPVADADTPSSCASGLSSLSGVPTLTRTLSAITPTVPHTLRPTDGAPVPCESDSGVGISDMQEEGAPNSDVETSADDTPGTDSALSHYSRVTSLLTSLSIDMDLPQDITQGERHHITDSLVLKLGADLKAANADRKMAERQVAEYASKAFAQSARCAMYEDLMSKLCVEVVTLAHKRAEAQRQIQTIQRETEREREEETARAAQALRDLEEAAELRLQTCLAEQEAESARREAEIRDEVEREKGYLAFKQMEEEDARAAERERERQVALAREKETLAALHEEREREREEWKDAAFQSGNRLSMVLADIEGHKVRGAGVLLQLSFFKCEKERVETELAEHKEKSRKALKKQQKQWKKQLDLMTAAFIPGSPE</sequence>
<keyword evidence="1" id="KW-0175">Coiled coil</keyword>
<dbReference type="AlphaFoldDB" id="A0A9K3CR89"/>
<proteinExistence type="predicted"/>
<organism evidence="3 4">
    <name type="scientific">Kipferlia bialata</name>
    <dbReference type="NCBI Taxonomy" id="797122"/>
    <lineage>
        <taxon>Eukaryota</taxon>
        <taxon>Metamonada</taxon>
        <taxon>Carpediemonas-like organisms</taxon>
        <taxon>Kipferlia</taxon>
    </lineage>
</organism>
<accession>A0A9K3CR89</accession>
<dbReference type="EMBL" id="BDIP01000489">
    <property type="protein sequence ID" value="GIQ81768.1"/>
    <property type="molecule type" value="Genomic_DNA"/>
</dbReference>
<gene>
    <name evidence="3" type="ORF">KIPB_002781</name>
</gene>
<comment type="caution">
    <text evidence="3">The sequence shown here is derived from an EMBL/GenBank/DDBJ whole genome shotgun (WGS) entry which is preliminary data.</text>
</comment>